<keyword evidence="13" id="KW-1003">Cell membrane</keyword>
<keyword evidence="8 13" id="KW-0378">Hydrolase</keyword>
<reference evidence="17" key="1">
    <citation type="submission" date="2011-12" db="EMBL/GenBank/DDBJ databases">
        <title>The Draft Genome of Lepisosteus oculatus.</title>
        <authorList>
            <consortium name="The Broad Institute Genome Assembly &amp; Analysis Group"/>
            <consortium name="Computational R&amp;D Group"/>
            <consortium name="and Sequencing Platform"/>
            <person name="Di Palma F."/>
            <person name="Alfoldi J."/>
            <person name="Johnson J."/>
            <person name="Berlin A."/>
            <person name="Gnerre S."/>
            <person name="Jaffe D."/>
            <person name="MacCallum I."/>
            <person name="Young S."/>
            <person name="Walker B.J."/>
            <person name="Lander E.S."/>
            <person name="Lindblad-Toh K."/>
        </authorList>
    </citation>
    <scope>NUCLEOTIDE SEQUENCE [LARGE SCALE GENOMIC DNA]</scope>
</reference>
<evidence type="ECO:0000256" key="6">
    <source>
        <dbReference type="ARBA" id="ARBA00022723"/>
    </source>
</evidence>
<feature type="region of interest" description="Disordered" evidence="14">
    <location>
        <begin position="374"/>
        <end position="404"/>
    </location>
</feature>
<evidence type="ECO:0000256" key="7">
    <source>
        <dbReference type="ARBA" id="ARBA00022729"/>
    </source>
</evidence>
<dbReference type="InterPro" id="IPR040230">
    <property type="entry name" value="TIKI1/2-like"/>
</dbReference>
<dbReference type="GO" id="GO:0030178">
    <property type="term" value="P:negative regulation of Wnt signaling pathway"/>
    <property type="evidence" value="ECO:0000318"/>
    <property type="project" value="GO_Central"/>
</dbReference>
<feature type="region of interest" description="Disordered" evidence="14">
    <location>
        <begin position="473"/>
        <end position="497"/>
    </location>
</feature>
<dbReference type="Bgee" id="ENSLOCG00000010171">
    <property type="expression patterns" value="Expressed in heart and 10 other cell types or tissues"/>
</dbReference>
<accession>W5MVN9</accession>
<dbReference type="eggNOG" id="ENOG502QPR1">
    <property type="taxonomic scope" value="Eukaryota"/>
</dbReference>
<proteinExistence type="inferred from homology"/>
<keyword evidence="12" id="KW-0325">Glycoprotein</keyword>
<comment type="similarity">
    <text evidence="3 13">Belongs to the TIKI family.</text>
</comment>
<dbReference type="FunCoup" id="W5MVN9">
    <property type="interactions" value="9"/>
</dbReference>
<dbReference type="GO" id="GO:0031090">
    <property type="term" value="C:organelle membrane"/>
    <property type="evidence" value="ECO:0000318"/>
    <property type="project" value="GO_Central"/>
</dbReference>
<keyword evidence="10 13" id="KW-0482">Metalloprotease</keyword>
<evidence type="ECO:0000256" key="8">
    <source>
        <dbReference type="ARBA" id="ARBA00022801"/>
    </source>
</evidence>
<evidence type="ECO:0000256" key="1">
    <source>
        <dbReference type="ARBA" id="ARBA00001941"/>
    </source>
</evidence>
<feature type="region of interest" description="Disordered" evidence="14">
    <location>
        <begin position="422"/>
        <end position="441"/>
    </location>
</feature>
<evidence type="ECO:0000256" key="4">
    <source>
        <dbReference type="ARBA" id="ARBA00022670"/>
    </source>
</evidence>
<dbReference type="PANTHER" id="PTHR31120">
    <property type="entry name" value="METALLOPROTEASE TIKI"/>
    <property type="match status" value="1"/>
</dbReference>
<evidence type="ECO:0000256" key="13">
    <source>
        <dbReference type="RuleBase" id="RU369069"/>
    </source>
</evidence>
<dbReference type="Ensembl" id="ENSLOCT00000012469.1">
    <property type="protein sequence ID" value="ENSLOCP00000012448.1"/>
    <property type="gene ID" value="ENSLOCG00000010171.1"/>
</dbReference>
<dbReference type="CDD" id="cd14789">
    <property type="entry name" value="Tiki"/>
    <property type="match status" value="1"/>
</dbReference>
<dbReference type="EMBL" id="AHAT01000099">
    <property type="status" value="NOT_ANNOTATED_CDS"/>
    <property type="molecule type" value="Genomic_DNA"/>
</dbReference>
<evidence type="ECO:0000256" key="9">
    <source>
        <dbReference type="ARBA" id="ARBA00022989"/>
    </source>
</evidence>
<dbReference type="GO" id="GO:0017147">
    <property type="term" value="F:Wnt-protein binding"/>
    <property type="evidence" value="ECO:0000318"/>
    <property type="project" value="GO_Central"/>
</dbReference>
<organism evidence="16 17">
    <name type="scientific">Lepisosteus oculatus</name>
    <name type="common">Spotted gar</name>
    <dbReference type="NCBI Taxonomy" id="7918"/>
    <lineage>
        <taxon>Eukaryota</taxon>
        <taxon>Metazoa</taxon>
        <taxon>Chordata</taxon>
        <taxon>Craniata</taxon>
        <taxon>Vertebrata</taxon>
        <taxon>Euteleostomi</taxon>
        <taxon>Actinopterygii</taxon>
        <taxon>Neopterygii</taxon>
        <taxon>Holostei</taxon>
        <taxon>Semionotiformes</taxon>
        <taxon>Lepisosteidae</taxon>
        <taxon>Lepisosteus</taxon>
    </lineage>
</organism>
<dbReference type="InParanoid" id="W5MVN9"/>
<dbReference type="EMBL" id="AHAT01000101">
    <property type="status" value="NOT_ANNOTATED_CDS"/>
    <property type="molecule type" value="Genomic_DNA"/>
</dbReference>
<feature type="signal peptide" evidence="15">
    <location>
        <begin position="1"/>
        <end position="21"/>
    </location>
</feature>
<evidence type="ECO:0000256" key="5">
    <source>
        <dbReference type="ARBA" id="ARBA00022692"/>
    </source>
</evidence>
<sequence length="518" mass="58810">MRFHPGLCWVLVNALLRCVSSRAAQSGTGHCQPPKSESDMNSFLWKIKRDPPSFLFGTIHVPYTRVWDFIPENSKAAFQQSSNVFFELDLTDPYTISALTSCQLLPQGENLQTLLPRDLYRRLKRHLDYVKHMMAHWVTPDQRGKGLYADYLFNAIAGNWERKRPVWVMLMVNSLTESDVRSRGVPVLDLYLAQEAERLRKRTGAVEKVEEQCHPLNGLNFSQVLFALNQTLLQHESVRAGSLQGSYTTEDLIKHYNCGDLGTVIFNHDTSQLPHFVNSTLPDHERITAQQIDSYFRQELIYKRNERMGRRVTELMESSPGQTFFFAFGAGHFLGNNSVLDILRQEGYEVEHVSPGQQLFATQSPRPDCDSALRLSERPEGTEITEVTPTWDTGTSDQGATEDDPFTPHLLLPDSLSQLEEFGRQKKRPKKTHRHHSRQRHFSDLWVRMGASTTHLPNVRITNGYITVEPPLTSEEQHRRAKAHSQQPLPGPRSSAAPTGSAVALLLFALLSPLLCTS</sequence>
<dbReference type="PANTHER" id="PTHR31120:SF8">
    <property type="entry name" value="METALLOPROTEASE TIKI2"/>
    <property type="match status" value="1"/>
</dbReference>
<evidence type="ECO:0000256" key="12">
    <source>
        <dbReference type="ARBA" id="ARBA00023180"/>
    </source>
</evidence>
<evidence type="ECO:0000256" key="15">
    <source>
        <dbReference type="SAM" id="SignalP"/>
    </source>
</evidence>
<dbReference type="GO" id="GO:0005886">
    <property type="term" value="C:plasma membrane"/>
    <property type="evidence" value="ECO:0000318"/>
    <property type="project" value="GO_Central"/>
</dbReference>
<keyword evidence="5" id="KW-0812">Transmembrane</keyword>
<keyword evidence="9" id="KW-1133">Transmembrane helix</keyword>
<reference evidence="16" key="2">
    <citation type="submission" date="2025-08" db="UniProtKB">
        <authorList>
            <consortium name="Ensembl"/>
        </authorList>
    </citation>
    <scope>IDENTIFICATION</scope>
</reference>
<dbReference type="GO" id="GO:0046872">
    <property type="term" value="F:metal ion binding"/>
    <property type="evidence" value="ECO:0007669"/>
    <property type="project" value="UniProtKB-UniRule"/>
</dbReference>
<comment type="cofactor">
    <cofactor evidence="1">
        <name>Co(2+)</name>
        <dbReference type="ChEBI" id="CHEBI:48828"/>
    </cofactor>
</comment>
<evidence type="ECO:0000256" key="14">
    <source>
        <dbReference type="SAM" id="MobiDB-lite"/>
    </source>
</evidence>
<dbReference type="GeneTree" id="ENSGT00940000161273"/>
<reference evidence="16" key="3">
    <citation type="submission" date="2025-09" db="UniProtKB">
        <authorList>
            <consortium name="Ensembl"/>
        </authorList>
    </citation>
    <scope>IDENTIFICATION</scope>
</reference>
<protein>
    <recommendedName>
        <fullName evidence="13">Metalloprotease TIKI</fullName>
        <ecNumber evidence="13">3.4.-.-</ecNumber>
    </recommendedName>
    <alternativeName>
        <fullName evidence="13">TRAB domain-containing protein 2</fullName>
    </alternativeName>
</protein>
<keyword evidence="6 13" id="KW-0479">Metal-binding</keyword>
<keyword evidence="17" id="KW-1185">Reference proteome</keyword>
<comment type="cofactor">
    <cofactor evidence="13">
        <name>Mn(2+)</name>
        <dbReference type="ChEBI" id="CHEBI:29035"/>
    </cofactor>
    <cofactor evidence="13">
        <name>Co(2+)</name>
        <dbReference type="ChEBI" id="CHEBI:48828"/>
    </cofactor>
    <text evidence="13">Divalent metal cations. Mn(2+) or Co(2+).</text>
</comment>
<dbReference type="EMBL" id="AHAT01000097">
    <property type="status" value="NOT_ANNOTATED_CDS"/>
    <property type="molecule type" value="Genomic_DNA"/>
</dbReference>
<evidence type="ECO:0000256" key="3">
    <source>
        <dbReference type="ARBA" id="ARBA00008261"/>
    </source>
</evidence>
<evidence type="ECO:0000256" key="2">
    <source>
        <dbReference type="ARBA" id="ARBA00004479"/>
    </source>
</evidence>
<dbReference type="GO" id="GO:0016055">
    <property type="term" value="P:Wnt signaling pathway"/>
    <property type="evidence" value="ECO:0007669"/>
    <property type="project" value="UniProtKB-KW"/>
</dbReference>
<dbReference type="OMA" id="WHKKQYK"/>
<evidence type="ECO:0000256" key="11">
    <source>
        <dbReference type="ARBA" id="ARBA00023136"/>
    </source>
</evidence>
<dbReference type="GO" id="GO:0004222">
    <property type="term" value="F:metalloendopeptidase activity"/>
    <property type="evidence" value="ECO:0000318"/>
    <property type="project" value="GO_Central"/>
</dbReference>
<dbReference type="Proteomes" id="UP000018468">
    <property type="component" value="Linkage group LG10"/>
</dbReference>
<feature type="compositionally biased region" description="Basic residues" evidence="14">
    <location>
        <begin position="425"/>
        <end position="440"/>
    </location>
</feature>
<keyword evidence="11" id="KW-0472">Membrane</keyword>
<dbReference type="InterPro" id="IPR002816">
    <property type="entry name" value="TraB/PrgY/GumN_fam"/>
</dbReference>
<dbReference type="AlphaFoldDB" id="W5MVN9"/>
<dbReference type="EMBL" id="AHAT01000100">
    <property type="status" value="NOT_ANNOTATED_CDS"/>
    <property type="molecule type" value="Genomic_DNA"/>
</dbReference>
<evidence type="ECO:0000313" key="16">
    <source>
        <dbReference type="Ensembl" id="ENSLOCP00000012448.1"/>
    </source>
</evidence>
<keyword evidence="7 13" id="KW-0732">Signal</keyword>
<dbReference type="EMBL" id="AHAT01000102">
    <property type="status" value="NOT_ANNOTATED_CDS"/>
    <property type="molecule type" value="Genomic_DNA"/>
</dbReference>
<dbReference type="EC" id="3.4.-.-" evidence="13"/>
<comment type="function">
    <text evidence="13">Metalloprotease that acts as a negative regulator of the Wnt signaling pathway by mediating the cleavage of the N-terminal residues of a subset of Wnt proteins. Following cleavage, Wnt proteins become oxidized and form large disulfide-bond oligomers, leading to their inactivation.</text>
</comment>
<name>W5MVN9_LEPOC</name>
<evidence type="ECO:0000313" key="17">
    <source>
        <dbReference type="Proteomes" id="UP000018468"/>
    </source>
</evidence>
<keyword evidence="13" id="KW-0879">Wnt signaling pathway</keyword>
<feature type="compositionally biased region" description="Polar residues" evidence="14">
    <location>
        <begin position="385"/>
        <end position="399"/>
    </location>
</feature>
<dbReference type="Pfam" id="PF01963">
    <property type="entry name" value="TraB_PrgY_gumN"/>
    <property type="match status" value="1"/>
</dbReference>
<dbReference type="EMBL" id="AHAT01000098">
    <property type="status" value="NOT_ANNOTATED_CDS"/>
    <property type="molecule type" value="Genomic_DNA"/>
</dbReference>
<feature type="chain" id="PRO_5004866648" description="Metalloprotease TIKI" evidence="15">
    <location>
        <begin position="22"/>
        <end position="518"/>
    </location>
</feature>
<comment type="subcellular location">
    <subcellularLocation>
        <location evidence="13">Cell membrane</location>
        <topology evidence="13">Single-pass type I membrane protein</topology>
    </subcellularLocation>
    <subcellularLocation>
        <location evidence="2">Membrane</location>
        <topology evidence="2">Single-pass type I membrane protein</topology>
    </subcellularLocation>
</comment>
<keyword evidence="4 13" id="KW-0645">Protease</keyword>
<dbReference type="GO" id="GO:0006508">
    <property type="term" value="P:proteolysis"/>
    <property type="evidence" value="ECO:0007669"/>
    <property type="project" value="UniProtKB-KW"/>
</dbReference>
<evidence type="ECO:0000256" key="10">
    <source>
        <dbReference type="ARBA" id="ARBA00023049"/>
    </source>
</evidence>